<reference evidence="3 4" key="1">
    <citation type="submission" date="2021-10" db="EMBL/GenBank/DDBJ databases">
        <title>Collection of gut derived symbiotic bacterial strains cultured from healthy donors.</title>
        <authorList>
            <person name="Lin H."/>
            <person name="Littmann E."/>
            <person name="Kohout C."/>
            <person name="Pamer E.G."/>
        </authorList>
    </citation>
    <scope>NUCLEOTIDE SEQUENCE [LARGE SCALE GENOMIC DNA]</scope>
    <source>
        <strain evidence="3 4">DFI.1.165</strain>
    </source>
</reference>
<dbReference type="EMBL" id="JAJCIS010000002">
    <property type="protein sequence ID" value="MCB7386730.1"/>
    <property type="molecule type" value="Genomic_DNA"/>
</dbReference>
<dbReference type="PANTHER" id="PTHR33744">
    <property type="entry name" value="CARBOHYDRATE DIACID REGULATOR"/>
    <property type="match status" value="1"/>
</dbReference>
<dbReference type="PANTHER" id="PTHR33744:SF15">
    <property type="entry name" value="CARBOHYDRATE DIACID REGULATOR"/>
    <property type="match status" value="1"/>
</dbReference>
<proteinExistence type="predicted"/>
<feature type="domain" description="PucR C-terminal helix-turn-helix" evidence="2">
    <location>
        <begin position="482"/>
        <end position="538"/>
    </location>
</feature>
<dbReference type="InterPro" id="IPR051448">
    <property type="entry name" value="CdaR-like_regulators"/>
</dbReference>
<gene>
    <name evidence="3" type="ORF">LIZ65_05465</name>
</gene>
<dbReference type="Proteomes" id="UP001299546">
    <property type="component" value="Unassembled WGS sequence"/>
</dbReference>
<organism evidence="3 4">
    <name type="scientific">Bariatricus massiliensis</name>
    <dbReference type="NCBI Taxonomy" id="1745713"/>
    <lineage>
        <taxon>Bacteria</taxon>
        <taxon>Bacillati</taxon>
        <taxon>Bacillota</taxon>
        <taxon>Clostridia</taxon>
        <taxon>Lachnospirales</taxon>
        <taxon>Lachnospiraceae</taxon>
        <taxon>Bariatricus</taxon>
    </lineage>
</organism>
<dbReference type="InterPro" id="IPR012914">
    <property type="entry name" value="PucR_dom"/>
</dbReference>
<dbReference type="RefSeq" id="WP_066736443.1">
    <property type="nucleotide sequence ID" value="NZ_JAJCIQ010000002.1"/>
</dbReference>
<dbReference type="Pfam" id="PF13556">
    <property type="entry name" value="HTH_30"/>
    <property type="match status" value="1"/>
</dbReference>
<keyword evidence="4" id="KW-1185">Reference proteome</keyword>
<dbReference type="InterPro" id="IPR042070">
    <property type="entry name" value="PucR_C-HTH_sf"/>
</dbReference>
<accession>A0ABS8DE91</accession>
<name>A0ABS8DE91_9FIRM</name>
<feature type="domain" description="Purine catabolism PurC-like" evidence="1">
    <location>
        <begin position="7"/>
        <end position="124"/>
    </location>
</feature>
<dbReference type="Gene3D" id="1.10.10.2840">
    <property type="entry name" value="PucR C-terminal helix-turn-helix domain"/>
    <property type="match status" value="1"/>
</dbReference>
<evidence type="ECO:0000313" key="3">
    <source>
        <dbReference type="EMBL" id="MCB7386730.1"/>
    </source>
</evidence>
<comment type="caution">
    <text evidence="3">The sequence shown here is derived from an EMBL/GenBank/DDBJ whole genome shotgun (WGS) entry which is preliminary data.</text>
</comment>
<protein>
    <submittedName>
        <fullName evidence="3">PucR family transcriptional regulator</fullName>
    </submittedName>
</protein>
<evidence type="ECO:0000313" key="4">
    <source>
        <dbReference type="Proteomes" id="UP001299546"/>
    </source>
</evidence>
<dbReference type="Pfam" id="PF07905">
    <property type="entry name" value="PucR"/>
    <property type="match status" value="1"/>
</dbReference>
<evidence type="ECO:0000259" key="2">
    <source>
        <dbReference type="Pfam" id="PF13556"/>
    </source>
</evidence>
<sequence length="543" mass="63654">MGISMGDLLSQEFFSDFIVVAGRKGLHKEVQGVAVADAPDAFRWSKGKELIMSSGYVIAKEPDCIRQAFEEGSLQKSSAMMIKRERHLARIPEEIIALFEEHNIPLISMPFEIPYMDVMKQINTIVMNRTIRRFQIQQNSTFQLANITYREQKIKKILQAVEIEMNFPAFLYDVGEGEGYYSSSNFKKISDAFGLEEHDYWNPQREHTQHTLCDYIRMSRIRLIDREHPDNPRVSWILIPISIGGQIQAYFVVMESREFLDYYDEYSIRIAYLLLQAVYEQIVVARNAGNIGFENFVLLAMNVSEKERDRLLYQASQQGLSMNTHYICILFSQKNGDVSARGERTKYVHAFQNSAISQNAKIAFLDENEGIILIEVPEKTVYEKEYLKNLIIDFRKSVKEQCPDMDLEFAVLREGRQLADLKQNVEKCKRILRMGKALFPQTYIWDYDMIGPFTWLQIPDEEMEILLQEYQNLLDDEKNIELLRTLKVYLENNMNYSITAEKMYVHVNTIRKRIDKVNQVLHIDWEQYMSRLKAEIMLQFLDL</sequence>
<dbReference type="InterPro" id="IPR025736">
    <property type="entry name" value="PucR_C-HTH_dom"/>
</dbReference>
<evidence type="ECO:0000259" key="1">
    <source>
        <dbReference type="Pfam" id="PF07905"/>
    </source>
</evidence>